<sequence length="150" mass="17123">MSYQPINSSKVGKAENSFREAFERLKMRKPEILPKTAQVSQNNVAREAGADPSALKKARYPELVREIQQWILENSNSPVTSIRQKTLNKRKKNRSLRDTICDLKIQRDRVATLLVEADSKILELTMDNSRLQALLGPNNINPLRAPKDQK</sequence>
<dbReference type="EMBL" id="JAAQWE010000002">
    <property type="protein sequence ID" value="NMX95655.1"/>
    <property type="molecule type" value="Genomic_DNA"/>
</dbReference>
<dbReference type="Proteomes" id="UP000552560">
    <property type="component" value="Unassembled WGS sequence"/>
</dbReference>
<reference evidence="1 2" key="1">
    <citation type="journal article" date="2020" name="Front. Microbiol.">
        <title>Genetic Organization of the aprX-lipA2 Operon Affects the Proteolytic Potential of Pseudomonas Species in Milk.</title>
        <authorList>
            <person name="Maier C."/>
            <person name="Huptas C."/>
            <person name="von Neubeck M."/>
            <person name="Scherer S."/>
            <person name="Wenning M."/>
            <person name="Lucking G."/>
        </authorList>
    </citation>
    <scope>NUCLEOTIDE SEQUENCE [LARGE SCALE GENOMIC DNA]</scope>
    <source>
        <strain evidence="1 2">WS 4671</strain>
    </source>
</reference>
<proteinExistence type="predicted"/>
<accession>A0A7Y0ZPI3</accession>
<dbReference type="RefSeq" id="WP_057004009.1">
    <property type="nucleotide sequence ID" value="NZ_CP149793.1"/>
</dbReference>
<dbReference type="OrthoDB" id="8778941at2"/>
<evidence type="ECO:0000313" key="2">
    <source>
        <dbReference type="Proteomes" id="UP000552560"/>
    </source>
</evidence>
<dbReference type="AlphaFoldDB" id="A0A7Y0ZPI3"/>
<comment type="caution">
    <text evidence="1">The sequence shown here is derived from an EMBL/GenBank/DDBJ whole genome shotgun (WGS) entry which is preliminary data.</text>
</comment>
<gene>
    <name evidence="1" type="ORF">HBO43_03495</name>
</gene>
<organism evidence="1 2">
    <name type="scientific">Pseudomonas veronii</name>
    <dbReference type="NCBI Taxonomy" id="76761"/>
    <lineage>
        <taxon>Bacteria</taxon>
        <taxon>Pseudomonadati</taxon>
        <taxon>Pseudomonadota</taxon>
        <taxon>Gammaproteobacteria</taxon>
        <taxon>Pseudomonadales</taxon>
        <taxon>Pseudomonadaceae</taxon>
        <taxon>Pseudomonas</taxon>
    </lineage>
</organism>
<evidence type="ECO:0000313" key="1">
    <source>
        <dbReference type="EMBL" id="NMX95655.1"/>
    </source>
</evidence>
<name>A0A7Y0ZPI3_PSEVE</name>
<protein>
    <submittedName>
        <fullName evidence="1">Uncharacterized protein</fullName>
    </submittedName>
</protein>